<sequence length="502" mass="56417">MISFAHSRSVLLIFALVFICSVSDARPIKEVPKLILISIDGFGFDYINRIGNENIPNLLYFIEHGSSVKYVKNVFPSVTYPNHMSIISGLYPESHGVVHNVFRDDYLNDTFHLDAFFQNFDSRWFDNGQEVIYSSNRIGNGLRETGSVLWPGGLTTIKGVQPRTIGRAFSGNLSLPYNTRIDYLINWLTDKYRPANLGLLYFDEPDESGHKFGPNSPEVTKAVRRVDNALGYLKQKLNESGLLGSVDIILTSDHGMLSVDKFVNIDKCVDSQWYTTDESLGTVLFIYPKKEFREKVLDGLHSCSNIYSYSKESDQLKHMHFQKSSRIPPIVLEAKAGYVITTNRAPKNLTTKGAHGYDPENVQEMRPFFAAYGPSFKSNFTHTQPINIVDIYPLMCEILGVEPAPNNGTLSEVKELLISPPSEKLSLSNLKEKIFETTGITFFVVLILSALVGGIYCIGAVRQSRITARNRRMFRRVTSPLRTLPAARALLQSDEEDGSDDL</sequence>
<dbReference type="RefSeq" id="XP_022294448.1">
    <property type="nucleotide sequence ID" value="XM_022438740.1"/>
</dbReference>
<dbReference type="InterPro" id="IPR017850">
    <property type="entry name" value="Alkaline_phosphatase_core_sf"/>
</dbReference>
<dbReference type="OrthoDB" id="415411at2759"/>
<feature type="signal peptide" evidence="2">
    <location>
        <begin position="1"/>
        <end position="25"/>
    </location>
</feature>
<proteinExistence type="predicted"/>
<keyword evidence="1" id="KW-1133">Transmembrane helix</keyword>
<evidence type="ECO:0000256" key="2">
    <source>
        <dbReference type="SAM" id="SignalP"/>
    </source>
</evidence>
<evidence type="ECO:0000313" key="3">
    <source>
        <dbReference type="Proteomes" id="UP000694844"/>
    </source>
</evidence>
<evidence type="ECO:0000256" key="1">
    <source>
        <dbReference type="SAM" id="Phobius"/>
    </source>
</evidence>
<dbReference type="GeneID" id="111104670"/>
<dbReference type="PANTHER" id="PTHR10151">
    <property type="entry name" value="ECTONUCLEOTIDE PYROPHOSPHATASE/PHOSPHODIESTERASE"/>
    <property type="match status" value="1"/>
</dbReference>
<dbReference type="KEGG" id="cvn:111104670"/>
<keyword evidence="2" id="KW-0732">Signal</keyword>
<name>A0A8B8AUT8_CRAVI</name>
<dbReference type="CDD" id="cd16018">
    <property type="entry name" value="Enpp"/>
    <property type="match status" value="1"/>
</dbReference>
<dbReference type="Proteomes" id="UP000694844">
    <property type="component" value="Chromosome 7"/>
</dbReference>
<dbReference type="Gene3D" id="3.30.1360.180">
    <property type="match status" value="1"/>
</dbReference>
<keyword evidence="3" id="KW-1185">Reference proteome</keyword>
<reference evidence="4" key="1">
    <citation type="submission" date="2025-08" db="UniProtKB">
        <authorList>
            <consortium name="RefSeq"/>
        </authorList>
    </citation>
    <scope>IDENTIFICATION</scope>
    <source>
        <tissue evidence="4">Whole sample</tissue>
    </source>
</reference>
<gene>
    <name evidence="4" type="primary">LOC111104670</name>
</gene>
<dbReference type="Pfam" id="PF01663">
    <property type="entry name" value="Phosphodiest"/>
    <property type="match status" value="1"/>
</dbReference>
<feature type="chain" id="PRO_5034335731" evidence="2">
    <location>
        <begin position="26"/>
        <end position="502"/>
    </location>
</feature>
<organism evidence="3 4">
    <name type="scientific">Crassostrea virginica</name>
    <name type="common">Eastern oyster</name>
    <dbReference type="NCBI Taxonomy" id="6565"/>
    <lineage>
        <taxon>Eukaryota</taxon>
        <taxon>Metazoa</taxon>
        <taxon>Spiralia</taxon>
        <taxon>Lophotrochozoa</taxon>
        <taxon>Mollusca</taxon>
        <taxon>Bivalvia</taxon>
        <taxon>Autobranchia</taxon>
        <taxon>Pteriomorphia</taxon>
        <taxon>Ostreida</taxon>
        <taxon>Ostreoidea</taxon>
        <taxon>Ostreidae</taxon>
        <taxon>Crassostrea</taxon>
    </lineage>
</organism>
<dbReference type="Gene3D" id="3.40.720.10">
    <property type="entry name" value="Alkaline Phosphatase, subunit A"/>
    <property type="match status" value="1"/>
</dbReference>
<dbReference type="InterPro" id="IPR002591">
    <property type="entry name" value="Phosphodiest/P_Trfase"/>
</dbReference>
<keyword evidence="1" id="KW-0812">Transmembrane</keyword>
<accession>A0A8B8AUT8</accession>
<dbReference type="PANTHER" id="PTHR10151:SF120">
    <property type="entry name" value="BIS(5'-ADENOSYL)-TRIPHOSPHATASE"/>
    <property type="match status" value="1"/>
</dbReference>
<feature type="transmembrane region" description="Helical" evidence="1">
    <location>
        <begin position="440"/>
        <end position="461"/>
    </location>
</feature>
<dbReference type="AlphaFoldDB" id="A0A8B8AUT8"/>
<dbReference type="SUPFAM" id="SSF53649">
    <property type="entry name" value="Alkaline phosphatase-like"/>
    <property type="match status" value="1"/>
</dbReference>
<protein>
    <submittedName>
        <fullName evidence="4">Bis(5'-adenosyl)-triphosphatase ENPP4-like</fullName>
    </submittedName>
</protein>
<keyword evidence="1" id="KW-0472">Membrane</keyword>
<dbReference type="GO" id="GO:0016787">
    <property type="term" value="F:hydrolase activity"/>
    <property type="evidence" value="ECO:0007669"/>
    <property type="project" value="UniProtKB-ARBA"/>
</dbReference>
<evidence type="ECO:0000313" key="4">
    <source>
        <dbReference type="RefSeq" id="XP_022294448.1"/>
    </source>
</evidence>